<dbReference type="PANTHER" id="PTHR46720">
    <property type="entry name" value="HYDROXYLASE, PUTATIVE (AFU_ORTHOLOGUE AFUA_3G01460)-RELATED"/>
    <property type="match status" value="1"/>
</dbReference>
<dbReference type="PRINTS" id="PR00420">
    <property type="entry name" value="RNGMNOXGNASE"/>
</dbReference>
<organism evidence="5 6">
    <name type="scientific">Russula ochroleuca</name>
    <dbReference type="NCBI Taxonomy" id="152965"/>
    <lineage>
        <taxon>Eukaryota</taxon>
        <taxon>Fungi</taxon>
        <taxon>Dikarya</taxon>
        <taxon>Basidiomycota</taxon>
        <taxon>Agaricomycotina</taxon>
        <taxon>Agaricomycetes</taxon>
        <taxon>Russulales</taxon>
        <taxon>Russulaceae</taxon>
        <taxon>Russula</taxon>
    </lineage>
</organism>
<dbReference type="InterPro" id="IPR002938">
    <property type="entry name" value="FAD-bd"/>
</dbReference>
<dbReference type="InterPro" id="IPR051104">
    <property type="entry name" value="FAD_monoxygenase"/>
</dbReference>
<evidence type="ECO:0000256" key="1">
    <source>
        <dbReference type="ARBA" id="ARBA00022630"/>
    </source>
</evidence>
<dbReference type="Proteomes" id="UP000759537">
    <property type="component" value="Unassembled WGS sequence"/>
</dbReference>
<keyword evidence="6" id="KW-1185">Reference proteome</keyword>
<dbReference type="EMBL" id="WHVB01000033">
    <property type="protein sequence ID" value="KAF8468093.1"/>
    <property type="molecule type" value="Genomic_DNA"/>
</dbReference>
<dbReference type="OrthoDB" id="417877at2759"/>
<gene>
    <name evidence="5" type="ORF">DFH94DRAFT_697816</name>
</gene>
<comment type="caution">
    <text evidence="5">The sequence shown here is derived from an EMBL/GenBank/DDBJ whole genome shotgun (WGS) entry which is preliminary data.</text>
</comment>
<keyword evidence="1" id="KW-0285">Flavoprotein</keyword>
<evidence type="ECO:0000313" key="6">
    <source>
        <dbReference type="Proteomes" id="UP000759537"/>
    </source>
</evidence>
<reference evidence="5" key="2">
    <citation type="journal article" date="2020" name="Nat. Commun.">
        <title>Large-scale genome sequencing of mycorrhizal fungi provides insights into the early evolution of symbiotic traits.</title>
        <authorList>
            <person name="Miyauchi S."/>
            <person name="Kiss E."/>
            <person name="Kuo A."/>
            <person name="Drula E."/>
            <person name="Kohler A."/>
            <person name="Sanchez-Garcia M."/>
            <person name="Morin E."/>
            <person name="Andreopoulos B."/>
            <person name="Barry K.W."/>
            <person name="Bonito G."/>
            <person name="Buee M."/>
            <person name="Carver A."/>
            <person name="Chen C."/>
            <person name="Cichocki N."/>
            <person name="Clum A."/>
            <person name="Culley D."/>
            <person name="Crous P.W."/>
            <person name="Fauchery L."/>
            <person name="Girlanda M."/>
            <person name="Hayes R.D."/>
            <person name="Keri Z."/>
            <person name="LaButti K."/>
            <person name="Lipzen A."/>
            <person name="Lombard V."/>
            <person name="Magnuson J."/>
            <person name="Maillard F."/>
            <person name="Murat C."/>
            <person name="Nolan M."/>
            <person name="Ohm R.A."/>
            <person name="Pangilinan J."/>
            <person name="Pereira M.F."/>
            <person name="Perotto S."/>
            <person name="Peter M."/>
            <person name="Pfister S."/>
            <person name="Riley R."/>
            <person name="Sitrit Y."/>
            <person name="Stielow J.B."/>
            <person name="Szollosi G."/>
            <person name="Zifcakova L."/>
            <person name="Stursova M."/>
            <person name="Spatafora J.W."/>
            <person name="Tedersoo L."/>
            <person name="Vaario L.M."/>
            <person name="Yamada A."/>
            <person name="Yan M."/>
            <person name="Wang P."/>
            <person name="Xu J."/>
            <person name="Bruns T."/>
            <person name="Baldrian P."/>
            <person name="Vilgalys R."/>
            <person name="Dunand C."/>
            <person name="Henrissat B."/>
            <person name="Grigoriev I.V."/>
            <person name="Hibbett D."/>
            <person name="Nagy L.G."/>
            <person name="Martin F.M."/>
        </authorList>
    </citation>
    <scope>NUCLEOTIDE SEQUENCE</scope>
    <source>
        <strain evidence="5">Prilba</strain>
    </source>
</reference>
<evidence type="ECO:0000259" key="4">
    <source>
        <dbReference type="Pfam" id="PF01494"/>
    </source>
</evidence>
<dbReference type="AlphaFoldDB" id="A0A9P5JWF9"/>
<dbReference type="Pfam" id="PF01494">
    <property type="entry name" value="FAD_binding_3"/>
    <property type="match status" value="1"/>
</dbReference>
<keyword evidence="2" id="KW-0274">FAD</keyword>
<evidence type="ECO:0000256" key="2">
    <source>
        <dbReference type="ARBA" id="ARBA00022827"/>
    </source>
</evidence>
<dbReference type="GO" id="GO:0071949">
    <property type="term" value="F:FAD binding"/>
    <property type="evidence" value="ECO:0007669"/>
    <property type="project" value="InterPro"/>
</dbReference>
<keyword evidence="3" id="KW-0560">Oxidoreductase</keyword>
<protein>
    <submittedName>
        <fullName evidence="5">Salicylate hydroxylase</fullName>
    </submittedName>
</protein>
<accession>A0A9P5JWF9</accession>
<dbReference type="GO" id="GO:0044550">
    <property type="term" value="P:secondary metabolite biosynthetic process"/>
    <property type="evidence" value="ECO:0007669"/>
    <property type="project" value="TreeGrafter"/>
</dbReference>
<dbReference type="PANTHER" id="PTHR46720:SF3">
    <property type="entry name" value="FAD-BINDING DOMAIN-CONTAINING PROTEIN-RELATED"/>
    <property type="match status" value="1"/>
</dbReference>
<dbReference type="Gene3D" id="3.50.50.60">
    <property type="entry name" value="FAD/NAD(P)-binding domain"/>
    <property type="match status" value="1"/>
</dbReference>
<dbReference type="GO" id="GO:0016491">
    <property type="term" value="F:oxidoreductase activity"/>
    <property type="evidence" value="ECO:0007669"/>
    <property type="project" value="UniProtKB-KW"/>
</dbReference>
<name>A0A9P5JWF9_9AGAM</name>
<dbReference type="SUPFAM" id="SSF51905">
    <property type="entry name" value="FAD/NAD(P)-binding domain"/>
    <property type="match status" value="1"/>
</dbReference>
<dbReference type="SUPFAM" id="SSF54373">
    <property type="entry name" value="FAD-linked reductases, C-terminal domain"/>
    <property type="match status" value="1"/>
</dbReference>
<evidence type="ECO:0000313" key="5">
    <source>
        <dbReference type="EMBL" id="KAF8468093.1"/>
    </source>
</evidence>
<feature type="domain" description="FAD-binding" evidence="4">
    <location>
        <begin position="8"/>
        <end position="387"/>
    </location>
</feature>
<evidence type="ECO:0000256" key="3">
    <source>
        <dbReference type="ARBA" id="ARBA00023002"/>
    </source>
</evidence>
<sequence>MSEPPSKFHVAICGGGIGGLTLAFALSKSPDISIDVYEAASKFTEIGAGIILSWRTRQVLKSLCLEEDVISLLPFHPGEDRVPSVQYRKADQPDGLAMGTAYSRGKLMTLHRAELHEVLLNRLPSRCRTSSSKRLESYVQQPGAPIMLHFQDGSTATCDILIGADGLKSAVRKTIFQDAATLAESQHRNADAIELRDLSQLRFSGVFSYRTLIPAAKLSSISPQHRAFSSPVQYLGKNRHMIAYPISRGRFVNIVAYESHPHEEGTHYDGPWVADEDPSYVQGLFQGWEKEVGDIVQCLDGLKITRWVVNVMPALPFFAFGNVAILGDAAHAMTPFLGAGAGQAIEDASTLAALHSNELATKTTVSQVLDIYSRVRQPFATEVSRRSRLNGGHFSLRSLTEPDHDEFPFSARLQGVTKQIQENSRWLSEEMDWGADLQRATNLLQAELAA</sequence>
<proteinExistence type="predicted"/>
<reference evidence="5" key="1">
    <citation type="submission" date="2019-10" db="EMBL/GenBank/DDBJ databases">
        <authorList>
            <consortium name="DOE Joint Genome Institute"/>
            <person name="Kuo A."/>
            <person name="Miyauchi S."/>
            <person name="Kiss E."/>
            <person name="Drula E."/>
            <person name="Kohler A."/>
            <person name="Sanchez-Garcia M."/>
            <person name="Andreopoulos B."/>
            <person name="Barry K.W."/>
            <person name="Bonito G."/>
            <person name="Buee M."/>
            <person name="Carver A."/>
            <person name="Chen C."/>
            <person name="Cichocki N."/>
            <person name="Clum A."/>
            <person name="Culley D."/>
            <person name="Crous P.W."/>
            <person name="Fauchery L."/>
            <person name="Girlanda M."/>
            <person name="Hayes R."/>
            <person name="Keri Z."/>
            <person name="LaButti K."/>
            <person name="Lipzen A."/>
            <person name="Lombard V."/>
            <person name="Magnuson J."/>
            <person name="Maillard F."/>
            <person name="Morin E."/>
            <person name="Murat C."/>
            <person name="Nolan M."/>
            <person name="Ohm R."/>
            <person name="Pangilinan J."/>
            <person name="Pereira M."/>
            <person name="Perotto S."/>
            <person name="Peter M."/>
            <person name="Riley R."/>
            <person name="Sitrit Y."/>
            <person name="Stielow B."/>
            <person name="Szollosi G."/>
            <person name="Zifcakova L."/>
            <person name="Stursova M."/>
            <person name="Spatafora J.W."/>
            <person name="Tedersoo L."/>
            <person name="Vaario L.-M."/>
            <person name="Yamada A."/>
            <person name="Yan M."/>
            <person name="Wang P."/>
            <person name="Xu J."/>
            <person name="Bruns T."/>
            <person name="Baldrian P."/>
            <person name="Vilgalys R."/>
            <person name="Henrissat B."/>
            <person name="Grigoriev I.V."/>
            <person name="Hibbett D."/>
            <person name="Nagy L.G."/>
            <person name="Martin F.M."/>
        </authorList>
    </citation>
    <scope>NUCLEOTIDE SEQUENCE</scope>
    <source>
        <strain evidence="5">Prilba</strain>
    </source>
</reference>
<dbReference type="InterPro" id="IPR036188">
    <property type="entry name" value="FAD/NAD-bd_sf"/>
</dbReference>